<dbReference type="PANTHER" id="PTHR21661:SF35">
    <property type="entry name" value="EPOXIDE HYDROLASE"/>
    <property type="match status" value="1"/>
</dbReference>
<dbReference type="AlphaFoldDB" id="A0A919R4W6"/>
<dbReference type="GO" id="GO:0097176">
    <property type="term" value="P:epoxide metabolic process"/>
    <property type="evidence" value="ECO:0007669"/>
    <property type="project" value="TreeGrafter"/>
</dbReference>
<gene>
    <name evidence="6" type="ORF">Sru01_47280</name>
</gene>
<dbReference type="PRINTS" id="PR00412">
    <property type="entry name" value="EPOXHYDRLASE"/>
</dbReference>
<evidence type="ECO:0000313" key="6">
    <source>
        <dbReference type="EMBL" id="GII79746.1"/>
    </source>
</evidence>
<dbReference type="PIRSF" id="PIRSF001112">
    <property type="entry name" value="Epoxide_hydrolase"/>
    <property type="match status" value="1"/>
</dbReference>
<dbReference type="PANTHER" id="PTHR21661">
    <property type="entry name" value="EPOXIDE HYDROLASE 1-RELATED"/>
    <property type="match status" value="1"/>
</dbReference>
<proteinExistence type="inferred from homology"/>
<sequence length="409" mass="45713">MTGAPFPLRPEPIHVPDDVLDDLARRLRATRWPPDAGNEDGRFGVRQADLRELVEYWADGYDWRKAEAAMNAYEHYRVEVGGVPVHFMRRPGAGPNPTPLILSHGWPWTFWHWSRVVDPLADPGAFGGDPAEAFDVIVPSLPGFGFSTPLTARTDLNFWKIADIWHELMTGVLGHNRYAAAGCDVGALVTGQLGHKYAAALHGIHIGSALKLTFFNGDRAWDFAGGAPIPDGLPPEVHRRILALDRRFAVHLAAHMLDPDTLGHGLADSPAGLLSWVLRRWSEWSDNDGDVTSVFSRDDLLTHATIYWAGGSIVSSIRTYANNNRYPWRPSHDRWPVVEAPTGITFVGYENPPGVSTTEERVRNFLEGDRAAWYNHVNITAHERGGHFIPWEVPGAWVDDLRRTFRGRR</sequence>
<evidence type="ECO:0000256" key="3">
    <source>
        <dbReference type="ARBA" id="ARBA00022801"/>
    </source>
</evidence>
<evidence type="ECO:0000259" key="5">
    <source>
        <dbReference type="Pfam" id="PF06441"/>
    </source>
</evidence>
<dbReference type="SUPFAM" id="SSF53474">
    <property type="entry name" value="alpha/beta-Hydrolases"/>
    <property type="match status" value="1"/>
</dbReference>
<comment type="similarity">
    <text evidence="1">Belongs to the peptidase S33 family.</text>
</comment>
<dbReference type="EMBL" id="BOOU01000062">
    <property type="protein sequence ID" value="GII79746.1"/>
    <property type="molecule type" value="Genomic_DNA"/>
</dbReference>
<dbReference type="InterPro" id="IPR000639">
    <property type="entry name" value="Epox_hydrolase-like"/>
</dbReference>
<evidence type="ECO:0000256" key="4">
    <source>
        <dbReference type="PIRSR" id="PIRSR001112-1"/>
    </source>
</evidence>
<feature type="active site" description="Nucleophile" evidence="4">
    <location>
        <position position="184"/>
    </location>
</feature>
<dbReference type="InterPro" id="IPR016292">
    <property type="entry name" value="Epoxide_hydrolase"/>
</dbReference>
<feature type="active site" description="Proton donor" evidence="4">
    <location>
        <position position="320"/>
    </location>
</feature>
<accession>A0A919R4W6</accession>
<evidence type="ECO:0000256" key="2">
    <source>
        <dbReference type="ARBA" id="ARBA00022797"/>
    </source>
</evidence>
<keyword evidence="3 6" id="KW-0378">Hydrolase</keyword>
<feature type="active site" description="Proton acceptor" evidence="4">
    <location>
        <position position="387"/>
    </location>
</feature>
<protein>
    <submittedName>
        <fullName evidence="6">Epoxide hydrolase</fullName>
    </submittedName>
</protein>
<keyword evidence="7" id="KW-1185">Reference proteome</keyword>
<dbReference type="GO" id="GO:0004301">
    <property type="term" value="F:epoxide hydrolase activity"/>
    <property type="evidence" value="ECO:0007669"/>
    <property type="project" value="TreeGrafter"/>
</dbReference>
<dbReference type="Pfam" id="PF06441">
    <property type="entry name" value="EHN"/>
    <property type="match status" value="1"/>
</dbReference>
<dbReference type="InterPro" id="IPR029058">
    <property type="entry name" value="AB_hydrolase_fold"/>
</dbReference>
<dbReference type="InterPro" id="IPR010497">
    <property type="entry name" value="Epoxide_hydro_N"/>
</dbReference>
<organism evidence="6 7">
    <name type="scientific">Sphaerisporangium rufum</name>
    <dbReference type="NCBI Taxonomy" id="1381558"/>
    <lineage>
        <taxon>Bacteria</taxon>
        <taxon>Bacillati</taxon>
        <taxon>Actinomycetota</taxon>
        <taxon>Actinomycetes</taxon>
        <taxon>Streptosporangiales</taxon>
        <taxon>Streptosporangiaceae</taxon>
        <taxon>Sphaerisporangium</taxon>
    </lineage>
</organism>
<name>A0A919R4W6_9ACTN</name>
<dbReference type="Gene3D" id="3.40.50.1820">
    <property type="entry name" value="alpha/beta hydrolase"/>
    <property type="match status" value="1"/>
</dbReference>
<dbReference type="Proteomes" id="UP000655287">
    <property type="component" value="Unassembled WGS sequence"/>
</dbReference>
<keyword evidence="2" id="KW-0058">Aromatic hydrocarbons catabolism</keyword>
<feature type="domain" description="Epoxide hydrolase N-terminal" evidence="5">
    <location>
        <begin position="9"/>
        <end position="112"/>
    </location>
</feature>
<dbReference type="RefSeq" id="WP_203989888.1">
    <property type="nucleotide sequence ID" value="NZ_BOOU01000062.1"/>
</dbReference>
<reference evidence="6" key="1">
    <citation type="submission" date="2021-01" db="EMBL/GenBank/DDBJ databases">
        <title>Whole genome shotgun sequence of Sphaerisporangium rufum NBRC 109079.</title>
        <authorList>
            <person name="Komaki H."/>
            <person name="Tamura T."/>
        </authorList>
    </citation>
    <scope>NUCLEOTIDE SEQUENCE</scope>
    <source>
        <strain evidence="6">NBRC 109079</strain>
    </source>
</reference>
<evidence type="ECO:0000256" key="1">
    <source>
        <dbReference type="ARBA" id="ARBA00010088"/>
    </source>
</evidence>
<comment type="caution">
    <text evidence="6">The sequence shown here is derived from an EMBL/GenBank/DDBJ whole genome shotgun (WGS) entry which is preliminary data.</text>
</comment>
<evidence type="ECO:0000313" key="7">
    <source>
        <dbReference type="Proteomes" id="UP000655287"/>
    </source>
</evidence>